<dbReference type="Gene3D" id="3.40.30.10">
    <property type="entry name" value="Glutaredoxin"/>
    <property type="match status" value="1"/>
</dbReference>
<feature type="region of interest" description="Disordered" evidence="1">
    <location>
        <begin position="1"/>
        <end position="49"/>
    </location>
</feature>
<name>A0A645IQZ0_9ZZZZ</name>
<evidence type="ECO:0008006" key="3">
    <source>
        <dbReference type="Google" id="ProtNLM"/>
    </source>
</evidence>
<gene>
    <name evidence="2" type="ORF">SDC9_201180</name>
</gene>
<dbReference type="EMBL" id="VSSQ01120694">
    <property type="protein sequence ID" value="MPN53516.1"/>
    <property type="molecule type" value="Genomic_DNA"/>
</dbReference>
<feature type="compositionally biased region" description="Polar residues" evidence="1">
    <location>
        <begin position="31"/>
        <end position="49"/>
    </location>
</feature>
<proteinExistence type="predicted"/>
<dbReference type="AlphaFoldDB" id="A0A645IQZ0"/>
<accession>A0A645IQZ0</accession>
<dbReference type="Pfam" id="PF05768">
    <property type="entry name" value="Glrx-like"/>
    <property type="match status" value="1"/>
</dbReference>
<dbReference type="InterPro" id="IPR008554">
    <property type="entry name" value="Glutaredoxin-like"/>
</dbReference>
<protein>
    <recommendedName>
        <fullName evidence="3">Glutaredoxin domain-containing protein</fullName>
    </recommendedName>
</protein>
<organism evidence="2">
    <name type="scientific">bioreactor metagenome</name>
    <dbReference type="NCBI Taxonomy" id="1076179"/>
    <lineage>
        <taxon>unclassified sequences</taxon>
        <taxon>metagenomes</taxon>
        <taxon>ecological metagenomes</taxon>
    </lineage>
</organism>
<comment type="caution">
    <text evidence="2">The sequence shown here is derived from an EMBL/GenBank/DDBJ whole genome shotgun (WGS) entry which is preliminary data.</text>
</comment>
<dbReference type="SUPFAM" id="SSF52833">
    <property type="entry name" value="Thioredoxin-like"/>
    <property type="match status" value="1"/>
</dbReference>
<reference evidence="2" key="1">
    <citation type="submission" date="2019-08" db="EMBL/GenBank/DDBJ databases">
        <authorList>
            <person name="Kucharzyk K."/>
            <person name="Murdoch R.W."/>
            <person name="Higgins S."/>
            <person name="Loffler F."/>
        </authorList>
    </citation>
    <scope>NUCLEOTIDE SEQUENCE</scope>
</reference>
<dbReference type="InterPro" id="IPR036249">
    <property type="entry name" value="Thioredoxin-like_sf"/>
</dbReference>
<evidence type="ECO:0000256" key="1">
    <source>
        <dbReference type="SAM" id="MobiDB-lite"/>
    </source>
</evidence>
<sequence length="135" mass="13848">MTPRWIPRWGRTVAPPDLSGATAGNGVSAGTGMTTGDSAPAGNSATTGNGEPARVVVLSRVGCHLCVEALAVVEAVCARHGVAYDLVEVDDDPALRARYGDLVPVVLVDGDQVATWRLSADDLEAALTRPGKGGR</sequence>
<evidence type="ECO:0000313" key="2">
    <source>
        <dbReference type="EMBL" id="MPN53516.1"/>
    </source>
</evidence>